<feature type="transmembrane region" description="Helical" evidence="1">
    <location>
        <begin position="59"/>
        <end position="81"/>
    </location>
</feature>
<accession>A0ABW5WWR6</accession>
<dbReference type="Proteomes" id="UP001597519">
    <property type="component" value="Unassembled WGS sequence"/>
</dbReference>
<evidence type="ECO:0000256" key="1">
    <source>
        <dbReference type="SAM" id="Phobius"/>
    </source>
</evidence>
<dbReference type="EMBL" id="JBHUOQ010000001">
    <property type="protein sequence ID" value="MFD2830335.1"/>
    <property type="molecule type" value="Genomic_DNA"/>
</dbReference>
<gene>
    <name evidence="2" type="ORF">ACFSX4_07605</name>
</gene>
<keyword evidence="1" id="KW-1133">Transmembrane helix</keyword>
<name>A0ABW5WWR6_9STAP</name>
<evidence type="ECO:0000313" key="3">
    <source>
        <dbReference type="Proteomes" id="UP001597519"/>
    </source>
</evidence>
<organism evidence="2 3">
    <name type="scientific">Corticicoccus populi</name>
    <dbReference type="NCBI Taxonomy" id="1812821"/>
    <lineage>
        <taxon>Bacteria</taxon>
        <taxon>Bacillati</taxon>
        <taxon>Bacillota</taxon>
        <taxon>Bacilli</taxon>
        <taxon>Bacillales</taxon>
        <taxon>Staphylococcaceae</taxon>
        <taxon>Corticicoccus</taxon>
    </lineage>
</organism>
<protein>
    <submittedName>
        <fullName evidence="2">Uncharacterized protein</fullName>
    </submittedName>
</protein>
<evidence type="ECO:0000313" key="2">
    <source>
        <dbReference type="EMBL" id="MFD2830335.1"/>
    </source>
</evidence>
<dbReference type="RefSeq" id="WP_377773167.1">
    <property type="nucleotide sequence ID" value="NZ_JBHUOQ010000001.1"/>
</dbReference>
<keyword evidence="1" id="KW-0472">Membrane</keyword>
<comment type="caution">
    <text evidence="2">The sequence shown here is derived from an EMBL/GenBank/DDBJ whole genome shotgun (WGS) entry which is preliminary data.</text>
</comment>
<proteinExistence type="predicted"/>
<feature type="transmembrane region" description="Helical" evidence="1">
    <location>
        <begin position="16"/>
        <end position="39"/>
    </location>
</feature>
<sequence length="94" mass="10440">MFKFDKNTIPYHISNLVFYVFTTVVIALIFAYGFLPPILEVASGEGFFSGIGVREVGGLLFFVITAAVPLLVIFGAVYHLYKLITFNKNKEAAE</sequence>
<reference evidence="3" key="1">
    <citation type="journal article" date="2019" name="Int. J. Syst. Evol. Microbiol.">
        <title>The Global Catalogue of Microorganisms (GCM) 10K type strain sequencing project: providing services to taxonomists for standard genome sequencing and annotation.</title>
        <authorList>
            <consortium name="The Broad Institute Genomics Platform"/>
            <consortium name="The Broad Institute Genome Sequencing Center for Infectious Disease"/>
            <person name="Wu L."/>
            <person name="Ma J."/>
        </authorList>
    </citation>
    <scope>NUCLEOTIDE SEQUENCE [LARGE SCALE GENOMIC DNA]</scope>
    <source>
        <strain evidence="3">KCTC 33575</strain>
    </source>
</reference>
<keyword evidence="1" id="KW-0812">Transmembrane</keyword>
<keyword evidence="3" id="KW-1185">Reference proteome</keyword>